<comment type="caution">
    <text evidence="2">The sequence shown here is derived from an EMBL/GenBank/DDBJ whole genome shotgun (WGS) entry which is preliminary data.</text>
</comment>
<name>A0A388KFA1_CHABU</name>
<dbReference type="AlphaFoldDB" id="A0A388KFA1"/>
<reference evidence="2 3" key="1">
    <citation type="journal article" date="2018" name="Cell">
        <title>The Chara Genome: Secondary Complexity and Implications for Plant Terrestrialization.</title>
        <authorList>
            <person name="Nishiyama T."/>
            <person name="Sakayama H."/>
            <person name="Vries J.D."/>
            <person name="Buschmann H."/>
            <person name="Saint-Marcoux D."/>
            <person name="Ullrich K.K."/>
            <person name="Haas F.B."/>
            <person name="Vanderstraeten L."/>
            <person name="Becker D."/>
            <person name="Lang D."/>
            <person name="Vosolsobe S."/>
            <person name="Rombauts S."/>
            <person name="Wilhelmsson P.K.I."/>
            <person name="Janitza P."/>
            <person name="Kern R."/>
            <person name="Heyl A."/>
            <person name="Rumpler F."/>
            <person name="Villalobos L.I.A.C."/>
            <person name="Clay J.M."/>
            <person name="Skokan R."/>
            <person name="Toyoda A."/>
            <person name="Suzuki Y."/>
            <person name="Kagoshima H."/>
            <person name="Schijlen E."/>
            <person name="Tajeshwar N."/>
            <person name="Catarino B."/>
            <person name="Hetherington A.J."/>
            <person name="Saltykova A."/>
            <person name="Bonnot C."/>
            <person name="Breuninger H."/>
            <person name="Symeonidi A."/>
            <person name="Radhakrishnan G.V."/>
            <person name="Van Nieuwerburgh F."/>
            <person name="Deforce D."/>
            <person name="Chang C."/>
            <person name="Karol K.G."/>
            <person name="Hedrich R."/>
            <person name="Ulvskov P."/>
            <person name="Glockner G."/>
            <person name="Delwiche C.F."/>
            <person name="Petrasek J."/>
            <person name="Van de Peer Y."/>
            <person name="Friml J."/>
            <person name="Beilby M."/>
            <person name="Dolan L."/>
            <person name="Kohara Y."/>
            <person name="Sugano S."/>
            <person name="Fujiyama A."/>
            <person name="Delaux P.-M."/>
            <person name="Quint M."/>
            <person name="TheiBen G."/>
            <person name="Hagemann M."/>
            <person name="Harholt J."/>
            <person name="Dunand C."/>
            <person name="Zachgo S."/>
            <person name="Langdale J."/>
            <person name="Maumus F."/>
            <person name="Straeten D.V.D."/>
            <person name="Gould S.B."/>
            <person name="Rensing S.A."/>
        </authorList>
    </citation>
    <scope>NUCLEOTIDE SEQUENCE [LARGE SCALE GENOMIC DNA]</scope>
    <source>
        <strain evidence="2 3">S276</strain>
    </source>
</reference>
<feature type="compositionally biased region" description="Pro residues" evidence="1">
    <location>
        <begin position="323"/>
        <end position="355"/>
    </location>
</feature>
<feature type="compositionally biased region" description="Low complexity" evidence="1">
    <location>
        <begin position="356"/>
        <end position="380"/>
    </location>
</feature>
<sequence length="513" mass="55215">MASSSSPARGEADRRTNDFCEMLQHCFITGEENEAQAGQYIRTHRDENEDMVVVDLEPRAADMTVGYLKQHGVLVVFHGPGADTSFVKKEEWLRSMEVGWDLACAHDLHGRIKPEGANMISYLAPNHVLRDWLINTLQKRDNALVDGKQCSVQFRPWATPSEQVAIRQQAQDKFSWIRVLRVPFLAMPFLKSTVIKEFGQVLKDFPPEKNKATPRLVNRRWYGHETGSTECPKRGRQEGLSYAAVAGRAVDPTRAPAGPVPVGGSTPVGGNMGGGLLPQGNVLPQPPPAAPGPPPAAPGPLPAGASVGGNMGGGPLPQGNVPSQPPPAASGPSPVAPGPLPAGPSPAPDNPPPQPLAASLSQPQAAVPPLQPSAALPLPQGNDVDGAVVAVLHGDPNNDGGFTEAPPPTEQQSGREETMLPEIPSQLVQRRKGLTGGPRTQQPGPYDRPAENRRTSSDTANLQQSPGQIWPMRPWGRWHRCEGATTLRMSEMKRWSVKGRPNRPEHKFFRAPF</sequence>
<feature type="region of interest" description="Disordered" evidence="1">
    <location>
        <begin position="251"/>
        <end position="474"/>
    </location>
</feature>
<feature type="compositionally biased region" description="Low complexity" evidence="1">
    <location>
        <begin position="252"/>
        <end position="265"/>
    </location>
</feature>
<feature type="compositionally biased region" description="Gly residues" evidence="1">
    <location>
        <begin position="306"/>
        <end position="316"/>
    </location>
</feature>
<evidence type="ECO:0000313" key="2">
    <source>
        <dbReference type="EMBL" id="GBG68687.1"/>
    </source>
</evidence>
<dbReference type="Gramene" id="GBG68687">
    <property type="protein sequence ID" value="GBG68687"/>
    <property type="gene ID" value="CBR_g3228"/>
</dbReference>
<dbReference type="Proteomes" id="UP000265515">
    <property type="component" value="Unassembled WGS sequence"/>
</dbReference>
<feature type="compositionally biased region" description="Polar residues" evidence="1">
    <location>
        <begin position="457"/>
        <end position="467"/>
    </location>
</feature>
<dbReference type="EMBL" id="BFEA01000104">
    <property type="protein sequence ID" value="GBG68687.1"/>
    <property type="molecule type" value="Genomic_DNA"/>
</dbReference>
<protein>
    <submittedName>
        <fullName evidence="2">Uncharacterized protein</fullName>
    </submittedName>
</protein>
<evidence type="ECO:0000313" key="3">
    <source>
        <dbReference type="Proteomes" id="UP000265515"/>
    </source>
</evidence>
<keyword evidence="3" id="KW-1185">Reference proteome</keyword>
<feature type="compositionally biased region" description="Gly residues" evidence="1">
    <location>
        <begin position="266"/>
        <end position="277"/>
    </location>
</feature>
<accession>A0A388KFA1</accession>
<evidence type="ECO:0000256" key="1">
    <source>
        <dbReference type="SAM" id="MobiDB-lite"/>
    </source>
</evidence>
<feature type="compositionally biased region" description="Pro residues" evidence="1">
    <location>
        <begin position="284"/>
        <end position="301"/>
    </location>
</feature>
<gene>
    <name evidence="2" type="ORF">CBR_g3228</name>
</gene>
<proteinExistence type="predicted"/>
<organism evidence="2 3">
    <name type="scientific">Chara braunii</name>
    <name type="common">Braun's stonewort</name>
    <dbReference type="NCBI Taxonomy" id="69332"/>
    <lineage>
        <taxon>Eukaryota</taxon>
        <taxon>Viridiplantae</taxon>
        <taxon>Streptophyta</taxon>
        <taxon>Charophyceae</taxon>
        <taxon>Charales</taxon>
        <taxon>Characeae</taxon>
        <taxon>Chara</taxon>
    </lineage>
</organism>